<reference evidence="3" key="1">
    <citation type="submission" date="2021-02" db="EMBL/GenBank/DDBJ databases">
        <authorList>
            <person name="Dougan E. K."/>
            <person name="Rhodes N."/>
            <person name="Thang M."/>
            <person name="Chan C."/>
        </authorList>
    </citation>
    <scope>NUCLEOTIDE SEQUENCE</scope>
</reference>
<evidence type="ECO:0000313" key="4">
    <source>
        <dbReference type="Proteomes" id="UP000626109"/>
    </source>
</evidence>
<dbReference type="EMBL" id="CAJNNW010012471">
    <property type="protein sequence ID" value="CAE8654321.1"/>
    <property type="molecule type" value="Genomic_DNA"/>
</dbReference>
<sequence length="137" mass="14784">MSFQWQFQDDGDAWVSFATVDSDMLEEAFSAGRKVLRTIDLSFNKGHKTLYHFDFKAMTQLNTESKNKRTLRREKMKKTPAAAASKASGGPPPKKAKLSDTAPSSSPPAGSASADASILTQVAKGGAVVDKDFPNSQ</sequence>
<dbReference type="PROSITE" id="PS50918">
    <property type="entry name" value="WWE"/>
    <property type="match status" value="1"/>
</dbReference>
<name>A0A813IP57_POLGL</name>
<dbReference type="InterPro" id="IPR004170">
    <property type="entry name" value="WWE_dom"/>
</dbReference>
<gene>
    <name evidence="3" type="ORF">PGLA2088_LOCUS10959</name>
</gene>
<dbReference type="SUPFAM" id="SSF117839">
    <property type="entry name" value="WWE domain"/>
    <property type="match status" value="1"/>
</dbReference>
<comment type="caution">
    <text evidence="3">The sequence shown here is derived from an EMBL/GenBank/DDBJ whole genome shotgun (WGS) entry which is preliminary data.</text>
</comment>
<feature type="compositionally biased region" description="Low complexity" evidence="1">
    <location>
        <begin position="79"/>
        <end position="89"/>
    </location>
</feature>
<accession>A0A813IP57</accession>
<dbReference type="Proteomes" id="UP000626109">
    <property type="component" value="Unassembled WGS sequence"/>
</dbReference>
<feature type="compositionally biased region" description="Low complexity" evidence="1">
    <location>
        <begin position="99"/>
        <end position="117"/>
    </location>
</feature>
<feature type="non-terminal residue" evidence="3">
    <location>
        <position position="137"/>
    </location>
</feature>
<organism evidence="3 4">
    <name type="scientific">Polarella glacialis</name>
    <name type="common">Dinoflagellate</name>
    <dbReference type="NCBI Taxonomy" id="89957"/>
    <lineage>
        <taxon>Eukaryota</taxon>
        <taxon>Sar</taxon>
        <taxon>Alveolata</taxon>
        <taxon>Dinophyceae</taxon>
        <taxon>Suessiales</taxon>
        <taxon>Suessiaceae</taxon>
        <taxon>Polarella</taxon>
    </lineage>
</organism>
<feature type="compositionally biased region" description="Basic residues" evidence="1">
    <location>
        <begin position="68"/>
        <end position="78"/>
    </location>
</feature>
<dbReference type="InterPro" id="IPR037197">
    <property type="entry name" value="WWE_dom_sf"/>
</dbReference>
<evidence type="ECO:0000313" key="3">
    <source>
        <dbReference type="EMBL" id="CAE8654321.1"/>
    </source>
</evidence>
<proteinExistence type="predicted"/>
<feature type="domain" description="WWE" evidence="2">
    <location>
        <begin position="1"/>
        <end position="73"/>
    </location>
</feature>
<dbReference type="Pfam" id="PF02825">
    <property type="entry name" value="WWE"/>
    <property type="match status" value="1"/>
</dbReference>
<evidence type="ECO:0000259" key="2">
    <source>
        <dbReference type="PROSITE" id="PS50918"/>
    </source>
</evidence>
<feature type="region of interest" description="Disordered" evidence="1">
    <location>
        <begin position="64"/>
        <end position="117"/>
    </location>
</feature>
<protein>
    <recommendedName>
        <fullName evidence="2">WWE domain-containing protein</fullName>
    </recommendedName>
</protein>
<dbReference type="AlphaFoldDB" id="A0A813IP57"/>
<dbReference type="Gene3D" id="3.30.720.50">
    <property type="match status" value="1"/>
</dbReference>
<evidence type="ECO:0000256" key="1">
    <source>
        <dbReference type="SAM" id="MobiDB-lite"/>
    </source>
</evidence>